<evidence type="ECO:0000259" key="1">
    <source>
        <dbReference type="Pfam" id="PF13649"/>
    </source>
</evidence>
<dbReference type="InterPro" id="IPR029063">
    <property type="entry name" value="SAM-dependent_MTases_sf"/>
</dbReference>
<dbReference type="AlphaFoldDB" id="A0A1F7Y181"/>
<dbReference type="Pfam" id="PF13649">
    <property type="entry name" value="Methyltransf_25"/>
    <property type="match status" value="1"/>
</dbReference>
<comment type="caution">
    <text evidence="2">The sequence shown here is derived from an EMBL/GenBank/DDBJ whole genome shotgun (WGS) entry which is preliminary data.</text>
</comment>
<dbReference type="Proteomes" id="UP000178419">
    <property type="component" value="Unassembled WGS sequence"/>
</dbReference>
<accession>A0A1F7Y181</accession>
<evidence type="ECO:0000313" key="2">
    <source>
        <dbReference type="EMBL" id="OGM21016.1"/>
    </source>
</evidence>
<dbReference type="Gene3D" id="3.40.50.450">
    <property type="match status" value="1"/>
</dbReference>
<name>A0A1F7Y181_9BACT</name>
<protein>
    <recommendedName>
        <fullName evidence="1">Methyltransferase domain-containing protein</fullName>
    </recommendedName>
</protein>
<evidence type="ECO:0000313" key="3">
    <source>
        <dbReference type="Proteomes" id="UP000178419"/>
    </source>
</evidence>
<sequence>MNIFFTTPYAGKKRYQQFIDIIVSTIEKNNRLITPEDTSRYLNSLNKLQKQGLNKNQAHYAFIRQGIASADAVIIEATEEDIRVGHELTLALLFHKPTLVLAQGKNFSSYITHDLLQGASYSTPEEVQEIVLDFLKTSQSGRAEASMQTLDTSADSLHSIALAKLRQLAKQEPGQFGEWSREMEKNPKKVAAEINTKLGGLEKQAAWSVFAPIYNEDSPDYIQAGVAKFVSEILDNYKIAKNDLVVEAACGTAALSRQLVSQGFTKIKAFDSSRSMLSEAFRLSANYPNIELFEADVQFVQLKEPAAAIVWTDYSSNFALNPIQLQKMLTKLLKNLSKKGLLIFDIRTYQGWQIDFYSQPITTFATERFQRIWLNEQDYSKKLIKFDVYIRTRDVDGAWVEWRRESFTERMWHLSEVLSVIERLPGISVEGIYRDDFRKIDAKVEEPNLAYFVLKKN</sequence>
<reference evidence="2 3" key="1">
    <citation type="journal article" date="2016" name="Nat. Commun.">
        <title>Thousands of microbial genomes shed light on interconnected biogeochemical processes in an aquifer system.</title>
        <authorList>
            <person name="Anantharaman K."/>
            <person name="Brown C.T."/>
            <person name="Hug L.A."/>
            <person name="Sharon I."/>
            <person name="Castelle C.J."/>
            <person name="Probst A.J."/>
            <person name="Thomas B.C."/>
            <person name="Singh A."/>
            <person name="Wilkins M.J."/>
            <person name="Karaoz U."/>
            <person name="Brodie E.L."/>
            <person name="Williams K.H."/>
            <person name="Hubbard S.S."/>
            <person name="Banfield J.F."/>
        </authorList>
    </citation>
    <scope>NUCLEOTIDE SEQUENCE [LARGE SCALE GENOMIC DNA]</scope>
</reference>
<organism evidence="2 3">
    <name type="scientific">Candidatus Woesebacteria bacterium RIFCSPHIGHO2_01_FULL_38_9</name>
    <dbReference type="NCBI Taxonomy" id="1802492"/>
    <lineage>
        <taxon>Bacteria</taxon>
        <taxon>Candidatus Woeseibacteriota</taxon>
    </lineage>
</organism>
<dbReference type="Gene3D" id="2.20.25.110">
    <property type="entry name" value="S-adenosyl-L-methionine-dependent methyltransferases"/>
    <property type="match status" value="1"/>
</dbReference>
<dbReference type="Gene3D" id="3.40.50.150">
    <property type="entry name" value="Vaccinia Virus protein VP39"/>
    <property type="match status" value="1"/>
</dbReference>
<dbReference type="SUPFAM" id="SSF53335">
    <property type="entry name" value="S-adenosyl-L-methionine-dependent methyltransferases"/>
    <property type="match status" value="1"/>
</dbReference>
<proteinExistence type="predicted"/>
<dbReference type="EMBL" id="MGGE01000028">
    <property type="protein sequence ID" value="OGM21016.1"/>
    <property type="molecule type" value="Genomic_DNA"/>
</dbReference>
<dbReference type="CDD" id="cd02440">
    <property type="entry name" value="AdoMet_MTases"/>
    <property type="match status" value="1"/>
</dbReference>
<gene>
    <name evidence="2" type="ORF">A2714_01570</name>
</gene>
<dbReference type="InterPro" id="IPR041698">
    <property type="entry name" value="Methyltransf_25"/>
</dbReference>
<feature type="domain" description="Methyltransferase" evidence="1">
    <location>
        <begin position="245"/>
        <end position="340"/>
    </location>
</feature>